<keyword evidence="1" id="KW-0233">DNA recombination</keyword>
<protein>
    <recommendedName>
        <fullName evidence="1">ATP-dependent DNA helicase</fullName>
        <ecNumber evidence="1">5.6.2.3</ecNumber>
    </recommendedName>
</protein>
<dbReference type="InterPro" id="IPR027417">
    <property type="entry name" value="P-loop_NTPase"/>
</dbReference>
<reference evidence="4 5" key="1">
    <citation type="submission" date="2022-05" db="EMBL/GenBank/DDBJ databases">
        <title>A multi-omics perspective on studying reproductive biology in Daphnia sinensis.</title>
        <authorList>
            <person name="Jia J."/>
        </authorList>
    </citation>
    <scope>NUCLEOTIDE SEQUENCE [LARGE SCALE GENOMIC DNA]</scope>
    <source>
        <strain evidence="4 5">WSL</strain>
    </source>
</reference>
<dbReference type="PANTHER" id="PTHR47642">
    <property type="entry name" value="ATP-DEPENDENT DNA HELICASE"/>
    <property type="match status" value="1"/>
</dbReference>
<name>A0AAD5PZB3_9CRUS</name>
<dbReference type="SUPFAM" id="SSF52540">
    <property type="entry name" value="P-loop containing nucleoside triphosphate hydrolases"/>
    <property type="match status" value="1"/>
</dbReference>
<keyword evidence="5" id="KW-1185">Reference proteome</keyword>
<feature type="region of interest" description="Disordered" evidence="2">
    <location>
        <begin position="266"/>
        <end position="289"/>
    </location>
</feature>
<dbReference type="GO" id="GO:0005524">
    <property type="term" value="F:ATP binding"/>
    <property type="evidence" value="ECO:0007669"/>
    <property type="project" value="UniProtKB-KW"/>
</dbReference>
<keyword evidence="1" id="KW-0378">Hydrolase</keyword>
<keyword evidence="1" id="KW-0067">ATP-binding</keyword>
<dbReference type="InterPro" id="IPR051055">
    <property type="entry name" value="PIF1_helicase"/>
</dbReference>
<dbReference type="Pfam" id="PF05970">
    <property type="entry name" value="PIF1"/>
    <property type="match status" value="1"/>
</dbReference>
<dbReference type="EMBL" id="WJBH02000001">
    <property type="protein sequence ID" value="KAI9565127.1"/>
    <property type="molecule type" value="Genomic_DNA"/>
</dbReference>
<dbReference type="GO" id="GO:0016787">
    <property type="term" value="F:hydrolase activity"/>
    <property type="evidence" value="ECO:0007669"/>
    <property type="project" value="UniProtKB-KW"/>
</dbReference>
<comment type="catalytic activity">
    <reaction evidence="1">
        <text>ATP + H2O = ADP + phosphate + H(+)</text>
        <dbReference type="Rhea" id="RHEA:13065"/>
        <dbReference type="ChEBI" id="CHEBI:15377"/>
        <dbReference type="ChEBI" id="CHEBI:15378"/>
        <dbReference type="ChEBI" id="CHEBI:30616"/>
        <dbReference type="ChEBI" id="CHEBI:43474"/>
        <dbReference type="ChEBI" id="CHEBI:456216"/>
        <dbReference type="EC" id="5.6.2.3"/>
    </reaction>
</comment>
<gene>
    <name evidence="4" type="ORF">GHT06_008898</name>
</gene>
<comment type="similarity">
    <text evidence="1">Belongs to the helicase family.</text>
</comment>
<keyword evidence="1" id="KW-0234">DNA repair</keyword>
<accession>A0AAD5PZB3</accession>
<evidence type="ECO:0000256" key="1">
    <source>
        <dbReference type="RuleBase" id="RU363044"/>
    </source>
</evidence>
<sequence>MSSANQILRSNEDNSNISNILMQLRADIIHPSCIDDNDDTILPGPWTTNKNVSEGTRLSDQLNQNQKIIWNLVNDYFDKLIKFKDGQLAKPTPIHLLVYGGPGTGKSFLAECIQESATAHKFTTACVAPTGIATSNLPNGRTMHNFASIPIFHDTRVFLPKLNVVKLTTIQERAQHETQACKIIDEISFVGPEMFTQDESRMKQIMGNAEVYGGVGVIIMRDFNQLPPVAPAESLYAALLKSISQLPPKPIKLLPDPIRNARVIRAIPKNRAQPTNASPKRPGSHRVPE</sequence>
<evidence type="ECO:0000259" key="3">
    <source>
        <dbReference type="Pfam" id="PF05970"/>
    </source>
</evidence>
<dbReference type="GO" id="GO:0000723">
    <property type="term" value="P:telomere maintenance"/>
    <property type="evidence" value="ECO:0007669"/>
    <property type="project" value="InterPro"/>
</dbReference>
<dbReference type="GO" id="GO:0006310">
    <property type="term" value="P:DNA recombination"/>
    <property type="evidence" value="ECO:0007669"/>
    <property type="project" value="UniProtKB-KW"/>
</dbReference>
<evidence type="ECO:0000313" key="5">
    <source>
        <dbReference type="Proteomes" id="UP000820818"/>
    </source>
</evidence>
<dbReference type="Proteomes" id="UP000820818">
    <property type="component" value="Linkage Group LG1"/>
</dbReference>
<organism evidence="4 5">
    <name type="scientific">Daphnia sinensis</name>
    <dbReference type="NCBI Taxonomy" id="1820382"/>
    <lineage>
        <taxon>Eukaryota</taxon>
        <taxon>Metazoa</taxon>
        <taxon>Ecdysozoa</taxon>
        <taxon>Arthropoda</taxon>
        <taxon>Crustacea</taxon>
        <taxon>Branchiopoda</taxon>
        <taxon>Diplostraca</taxon>
        <taxon>Cladocera</taxon>
        <taxon>Anomopoda</taxon>
        <taxon>Daphniidae</taxon>
        <taxon>Daphnia</taxon>
        <taxon>Daphnia similis group</taxon>
    </lineage>
</organism>
<dbReference type="EC" id="5.6.2.3" evidence="1"/>
<dbReference type="InterPro" id="IPR010285">
    <property type="entry name" value="DNA_helicase_pif1-like_DEAD"/>
</dbReference>
<dbReference type="PANTHER" id="PTHR47642:SF5">
    <property type="entry name" value="ATP-DEPENDENT DNA HELICASE"/>
    <property type="match status" value="1"/>
</dbReference>
<comment type="cofactor">
    <cofactor evidence="1">
        <name>Mg(2+)</name>
        <dbReference type="ChEBI" id="CHEBI:18420"/>
    </cofactor>
</comment>
<comment type="caution">
    <text evidence="4">The sequence shown here is derived from an EMBL/GenBank/DDBJ whole genome shotgun (WGS) entry which is preliminary data.</text>
</comment>
<dbReference type="Gene3D" id="3.40.50.300">
    <property type="entry name" value="P-loop containing nucleotide triphosphate hydrolases"/>
    <property type="match status" value="1"/>
</dbReference>
<keyword evidence="1" id="KW-0227">DNA damage</keyword>
<evidence type="ECO:0000256" key="2">
    <source>
        <dbReference type="SAM" id="MobiDB-lite"/>
    </source>
</evidence>
<keyword evidence="1" id="KW-0547">Nucleotide-binding</keyword>
<dbReference type="GO" id="GO:0043139">
    <property type="term" value="F:5'-3' DNA helicase activity"/>
    <property type="evidence" value="ECO:0007669"/>
    <property type="project" value="UniProtKB-EC"/>
</dbReference>
<keyword evidence="1" id="KW-0347">Helicase</keyword>
<proteinExistence type="inferred from homology"/>
<feature type="domain" description="DNA helicase Pif1-like DEAD-box helicase" evidence="3">
    <location>
        <begin position="93"/>
        <end position="235"/>
    </location>
</feature>
<dbReference type="AlphaFoldDB" id="A0AAD5PZB3"/>
<evidence type="ECO:0000313" key="4">
    <source>
        <dbReference type="EMBL" id="KAI9565127.1"/>
    </source>
</evidence>
<dbReference type="GO" id="GO:0006281">
    <property type="term" value="P:DNA repair"/>
    <property type="evidence" value="ECO:0007669"/>
    <property type="project" value="UniProtKB-KW"/>
</dbReference>